<proteinExistence type="predicted"/>
<organism evidence="10 11">
    <name type="scientific">Berkelbacteria bacterium GW2011_GWE1_39_12</name>
    <dbReference type="NCBI Taxonomy" id="1618337"/>
    <lineage>
        <taxon>Bacteria</taxon>
        <taxon>Candidatus Berkelbacteria</taxon>
    </lineage>
</organism>
<dbReference type="GO" id="GO:0009103">
    <property type="term" value="P:lipopolysaccharide biosynthetic process"/>
    <property type="evidence" value="ECO:0007669"/>
    <property type="project" value="UniProtKB-ARBA"/>
</dbReference>
<keyword evidence="3" id="KW-0328">Glycosyltransferase</keyword>
<dbReference type="GO" id="GO:0005886">
    <property type="term" value="C:plasma membrane"/>
    <property type="evidence" value="ECO:0007669"/>
    <property type="project" value="UniProtKB-SubCell"/>
</dbReference>
<evidence type="ECO:0000256" key="5">
    <source>
        <dbReference type="ARBA" id="ARBA00022692"/>
    </source>
</evidence>
<keyword evidence="6 8" id="KW-1133">Transmembrane helix</keyword>
<evidence type="ECO:0000313" key="11">
    <source>
        <dbReference type="Proteomes" id="UP000035648"/>
    </source>
</evidence>
<accession>A0A0G4B2Q0</accession>
<evidence type="ECO:0000256" key="6">
    <source>
        <dbReference type="ARBA" id="ARBA00022989"/>
    </source>
</evidence>
<sequence>MKLWQKITLALIFVASFGLMIYLAKTDSITADEPVHLSAGYLHIVKGSYKYNTEHPPLMNDFSGIFIKVFVNPKLPEEPPGALDQYDYGYKFIYQMGNSAERIIFWGRFPVILLFLATMAMVFLWSKKLWGANGALFSTFLAAICPNLLANGHLATTDVIITFSALLNLYLLCNFIEESSWKNAIYFGLATGLLLLSKFSGLTVLLFAALLYFLFIFLKKQKLDWDKISKLLVSMAIAFFMVWLIYIVSMWFDWRWSFYQYNLHNFFGLSWFKNLAKWFILPLMKFWDGFGMVTDHNKYGHLAYLNGKFSQMGFWDYFPYAFWYKTPLAIVVILALSVIKNLRKINHKKHAVLLLILAPLFYFLFSMTGHIDIGVRHILVIYPFLYILAGGLILTRNKSLKAVILILTIAAILTNLLTFPDYLSFMNKSGIKDGTLQISDSNYDWGQNLNRFSEVLSEKNINEVYFDCYSSWPLSIQDIKVKSLPDKPVNGLIAMCAQQYFLKLHNEEGIPFKWFLKETPTGQFETIYYWDYLTTGQN</sequence>
<feature type="transmembrane region" description="Helical" evidence="8">
    <location>
        <begin position="231"/>
        <end position="252"/>
    </location>
</feature>
<dbReference type="PANTHER" id="PTHR33908:SF11">
    <property type="entry name" value="MEMBRANE PROTEIN"/>
    <property type="match status" value="1"/>
</dbReference>
<reference evidence="10 11" key="1">
    <citation type="journal article" date="2015" name="Nature">
        <title>rRNA introns, odd ribosomes, and small enigmatic genomes across a large radiation of phyla.</title>
        <authorList>
            <person name="Brown C.T."/>
            <person name="Hug L.A."/>
            <person name="Thomas B.C."/>
            <person name="Sharon I."/>
            <person name="Castelle C.J."/>
            <person name="Singh A."/>
            <person name="Wilkins M.J."/>
            <person name="Williams K.H."/>
            <person name="Banfield J.F."/>
        </authorList>
    </citation>
    <scope>NUCLEOTIDE SEQUENCE [LARGE SCALE GENOMIC DNA]</scope>
</reference>
<evidence type="ECO:0000256" key="7">
    <source>
        <dbReference type="ARBA" id="ARBA00023136"/>
    </source>
</evidence>
<feature type="domain" description="Glycosyltransferase RgtA/B/C/D-like" evidence="9">
    <location>
        <begin position="107"/>
        <end position="246"/>
    </location>
</feature>
<protein>
    <submittedName>
        <fullName evidence="10">Glycosyl transferase family protein</fullName>
    </submittedName>
</protein>
<dbReference type="STRING" id="1618337.UT28_C0001G0360"/>
<feature type="transmembrane region" description="Helical" evidence="8">
    <location>
        <begin position="351"/>
        <end position="371"/>
    </location>
</feature>
<keyword evidence="7 8" id="KW-0472">Membrane</keyword>
<evidence type="ECO:0000256" key="4">
    <source>
        <dbReference type="ARBA" id="ARBA00022679"/>
    </source>
</evidence>
<comment type="subcellular location">
    <subcellularLocation>
        <location evidence="1">Cell membrane</location>
        <topology evidence="1">Multi-pass membrane protein</topology>
    </subcellularLocation>
</comment>
<keyword evidence="4 10" id="KW-0808">Transferase</keyword>
<dbReference type="InterPro" id="IPR038731">
    <property type="entry name" value="RgtA/B/C-like"/>
</dbReference>
<dbReference type="AlphaFoldDB" id="A0A0G4B2Q0"/>
<evidence type="ECO:0000256" key="1">
    <source>
        <dbReference type="ARBA" id="ARBA00004651"/>
    </source>
</evidence>
<feature type="transmembrane region" description="Helical" evidence="8">
    <location>
        <begin position="377"/>
        <end position="395"/>
    </location>
</feature>
<dbReference type="Pfam" id="PF13231">
    <property type="entry name" value="PMT_2"/>
    <property type="match status" value="1"/>
</dbReference>
<dbReference type="KEGG" id="bbgw:UT28_C0001G0360"/>
<dbReference type="EMBL" id="CP011213">
    <property type="protein sequence ID" value="AKM82169.1"/>
    <property type="molecule type" value="Genomic_DNA"/>
</dbReference>
<feature type="transmembrane region" description="Helical" evidence="8">
    <location>
        <begin position="322"/>
        <end position="339"/>
    </location>
</feature>
<feature type="transmembrane region" description="Helical" evidence="8">
    <location>
        <begin position="402"/>
        <end position="419"/>
    </location>
</feature>
<dbReference type="GO" id="GO:0016763">
    <property type="term" value="F:pentosyltransferase activity"/>
    <property type="evidence" value="ECO:0007669"/>
    <property type="project" value="TreeGrafter"/>
</dbReference>
<evidence type="ECO:0000259" key="9">
    <source>
        <dbReference type="Pfam" id="PF13231"/>
    </source>
</evidence>
<evidence type="ECO:0000256" key="2">
    <source>
        <dbReference type="ARBA" id="ARBA00022475"/>
    </source>
</evidence>
<feature type="transmembrane region" description="Helical" evidence="8">
    <location>
        <begin position="7"/>
        <end position="24"/>
    </location>
</feature>
<evidence type="ECO:0000256" key="3">
    <source>
        <dbReference type="ARBA" id="ARBA00022676"/>
    </source>
</evidence>
<feature type="transmembrane region" description="Helical" evidence="8">
    <location>
        <begin position="132"/>
        <end position="149"/>
    </location>
</feature>
<feature type="transmembrane region" description="Helical" evidence="8">
    <location>
        <begin position="103"/>
        <end position="125"/>
    </location>
</feature>
<dbReference type="Proteomes" id="UP000035648">
    <property type="component" value="Chromosome"/>
</dbReference>
<evidence type="ECO:0000256" key="8">
    <source>
        <dbReference type="SAM" id="Phobius"/>
    </source>
</evidence>
<gene>
    <name evidence="10" type="ORF">UT28_C0001G0360</name>
</gene>
<name>A0A0G4B2Q0_9BACT</name>
<keyword evidence="5 8" id="KW-0812">Transmembrane</keyword>
<keyword evidence="2" id="KW-1003">Cell membrane</keyword>
<dbReference type="PANTHER" id="PTHR33908">
    <property type="entry name" value="MANNOSYLTRANSFERASE YKCB-RELATED"/>
    <property type="match status" value="1"/>
</dbReference>
<evidence type="ECO:0000313" key="10">
    <source>
        <dbReference type="EMBL" id="AKM82169.1"/>
    </source>
</evidence>
<feature type="transmembrane region" description="Helical" evidence="8">
    <location>
        <begin position="202"/>
        <end position="219"/>
    </location>
</feature>
<dbReference type="InterPro" id="IPR050297">
    <property type="entry name" value="LipidA_mod_glycosyltrf_83"/>
</dbReference>